<sequence>MNRADENVLAWSLLDEATDLLTRTARAAVCVMIGAGDEVDAIHGLLRLLADHGVELPTQHRALVWDWVWGYFGSDDEDALAALLTRLGVPEMRRPVVIAPSVVPPSGIYDRRPKRVHDKYPVSKRAFSGSKQVKSFHDDMRNERVS</sequence>
<feature type="compositionally biased region" description="Basic and acidic residues" evidence="1">
    <location>
        <begin position="135"/>
        <end position="146"/>
    </location>
</feature>
<gene>
    <name evidence="2" type="ORF">MMAD_55550</name>
</gene>
<dbReference type="KEGG" id="mmag:MMAD_55550"/>
<protein>
    <submittedName>
        <fullName evidence="2">Uncharacterized protein</fullName>
    </submittedName>
</protein>
<evidence type="ECO:0000313" key="3">
    <source>
        <dbReference type="Proteomes" id="UP000466517"/>
    </source>
</evidence>
<organism evidence="2 3">
    <name type="scientific">Mycolicibacterium madagascariense</name>
    <dbReference type="NCBI Taxonomy" id="212765"/>
    <lineage>
        <taxon>Bacteria</taxon>
        <taxon>Bacillati</taxon>
        <taxon>Actinomycetota</taxon>
        <taxon>Actinomycetes</taxon>
        <taxon>Mycobacteriales</taxon>
        <taxon>Mycobacteriaceae</taxon>
        <taxon>Mycolicibacterium</taxon>
    </lineage>
</organism>
<reference evidence="2 3" key="1">
    <citation type="journal article" date="2019" name="Emerg. Microbes Infect.">
        <title>Comprehensive subspecies identification of 175 nontuberculous mycobacteria species based on 7547 genomic profiles.</title>
        <authorList>
            <person name="Matsumoto Y."/>
            <person name="Kinjo T."/>
            <person name="Motooka D."/>
            <person name="Nabeya D."/>
            <person name="Jung N."/>
            <person name="Uechi K."/>
            <person name="Horii T."/>
            <person name="Iida T."/>
            <person name="Fujita J."/>
            <person name="Nakamura S."/>
        </authorList>
    </citation>
    <scope>NUCLEOTIDE SEQUENCE [LARGE SCALE GENOMIC DNA]</scope>
    <source>
        <strain evidence="2 3">JCM 13574</strain>
        <plasmid evidence="3">pjcm13574 dna</plasmid>
    </source>
</reference>
<dbReference type="AlphaFoldDB" id="A0A7I7XPX4"/>
<proteinExistence type="predicted"/>
<keyword evidence="2" id="KW-0614">Plasmid</keyword>
<name>A0A7I7XPX4_9MYCO</name>
<dbReference type="EMBL" id="AP022611">
    <property type="protein sequence ID" value="BBZ31260.1"/>
    <property type="molecule type" value="Genomic_DNA"/>
</dbReference>
<accession>A0A7I7XPX4</accession>
<feature type="region of interest" description="Disordered" evidence="1">
    <location>
        <begin position="126"/>
        <end position="146"/>
    </location>
</feature>
<dbReference type="Proteomes" id="UP000466517">
    <property type="component" value="Plasmid pJCM13574"/>
</dbReference>
<evidence type="ECO:0000256" key="1">
    <source>
        <dbReference type="SAM" id="MobiDB-lite"/>
    </source>
</evidence>
<dbReference type="RefSeq" id="WP_163744757.1">
    <property type="nucleotide sequence ID" value="NZ_AP022611.1"/>
</dbReference>
<evidence type="ECO:0000313" key="2">
    <source>
        <dbReference type="EMBL" id="BBZ31260.1"/>
    </source>
</evidence>
<keyword evidence="3" id="KW-1185">Reference proteome</keyword>
<geneLocation type="plasmid" evidence="3">
    <name>pjcm13574 dna</name>
</geneLocation>